<dbReference type="AlphaFoldDB" id="A0A261EZU1"/>
<dbReference type="InterPro" id="IPR011033">
    <property type="entry name" value="PRC_barrel-like_sf"/>
</dbReference>
<feature type="compositionally biased region" description="Low complexity" evidence="6">
    <location>
        <begin position="14"/>
        <end position="42"/>
    </location>
</feature>
<keyword evidence="3 5" id="KW-0698">rRNA processing</keyword>
<dbReference type="InterPro" id="IPR009000">
    <property type="entry name" value="Transl_B-barrel_sf"/>
</dbReference>
<keyword evidence="1 5" id="KW-0963">Cytoplasm</keyword>
<dbReference type="Pfam" id="PF01782">
    <property type="entry name" value="RimM"/>
    <property type="match status" value="1"/>
</dbReference>
<evidence type="ECO:0000256" key="2">
    <source>
        <dbReference type="ARBA" id="ARBA00022517"/>
    </source>
</evidence>
<comment type="subcellular location">
    <subcellularLocation>
        <location evidence="5">Cytoplasm</location>
    </subcellularLocation>
</comment>
<evidence type="ECO:0000256" key="4">
    <source>
        <dbReference type="ARBA" id="ARBA00023186"/>
    </source>
</evidence>
<dbReference type="NCBIfam" id="TIGR02273">
    <property type="entry name" value="16S_RimM"/>
    <property type="match status" value="1"/>
</dbReference>
<dbReference type="PANTHER" id="PTHR33692">
    <property type="entry name" value="RIBOSOME MATURATION FACTOR RIMM"/>
    <property type="match status" value="1"/>
</dbReference>
<dbReference type="GO" id="GO:0006364">
    <property type="term" value="P:rRNA processing"/>
    <property type="evidence" value="ECO:0007669"/>
    <property type="project" value="UniProtKB-UniRule"/>
</dbReference>
<evidence type="ECO:0000259" key="8">
    <source>
        <dbReference type="Pfam" id="PF24986"/>
    </source>
</evidence>
<name>A0A261EZU1_9BIFI</name>
<dbReference type="SUPFAM" id="SSF50346">
    <property type="entry name" value="PRC-barrel domain"/>
    <property type="match status" value="1"/>
</dbReference>
<dbReference type="Pfam" id="PF24986">
    <property type="entry name" value="PRC_RimM"/>
    <property type="match status" value="1"/>
</dbReference>
<dbReference type="InterPro" id="IPR011961">
    <property type="entry name" value="RimM"/>
</dbReference>
<dbReference type="GO" id="GO:0005840">
    <property type="term" value="C:ribosome"/>
    <property type="evidence" value="ECO:0007669"/>
    <property type="project" value="InterPro"/>
</dbReference>
<dbReference type="Proteomes" id="UP000216725">
    <property type="component" value="Unassembled WGS sequence"/>
</dbReference>
<dbReference type="PANTHER" id="PTHR33692:SF1">
    <property type="entry name" value="RIBOSOME MATURATION FACTOR RIMM"/>
    <property type="match status" value="1"/>
</dbReference>
<dbReference type="Gene3D" id="2.40.30.60">
    <property type="entry name" value="RimM"/>
    <property type="match status" value="1"/>
</dbReference>
<dbReference type="InterPro" id="IPR002676">
    <property type="entry name" value="RimM_N"/>
</dbReference>
<evidence type="ECO:0000256" key="3">
    <source>
        <dbReference type="ARBA" id="ARBA00022552"/>
    </source>
</evidence>
<dbReference type="InterPro" id="IPR036976">
    <property type="entry name" value="RimM_N_sf"/>
</dbReference>
<feature type="region of interest" description="Disordered" evidence="6">
    <location>
        <begin position="1"/>
        <end position="50"/>
    </location>
</feature>
<comment type="function">
    <text evidence="5">An accessory protein needed during the final step in the assembly of 30S ribosomal subunit, possibly for assembly of the head region. Essential for efficient processing of 16S rRNA. May be needed both before and after RbfA during the maturation of 16S rRNA. It has affinity for free ribosomal 30S subunits but not for 70S ribosomes.</text>
</comment>
<evidence type="ECO:0000256" key="1">
    <source>
        <dbReference type="ARBA" id="ARBA00022490"/>
    </source>
</evidence>
<dbReference type="InterPro" id="IPR056792">
    <property type="entry name" value="PRC_RimM"/>
</dbReference>
<dbReference type="SUPFAM" id="SSF50447">
    <property type="entry name" value="Translation proteins"/>
    <property type="match status" value="1"/>
</dbReference>
<comment type="caution">
    <text evidence="9">The sequence shown here is derived from an EMBL/GenBank/DDBJ whole genome shotgun (WGS) entry which is preliminary data.</text>
</comment>
<gene>
    <name evidence="5" type="primary">rimM</name>
    <name evidence="9" type="ORF">PSRA_0569</name>
</gene>
<feature type="domain" description="Ribosome maturation factor RimM PRC barrel" evidence="8">
    <location>
        <begin position="147"/>
        <end position="219"/>
    </location>
</feature>
<reference evidence="9 10" key="1">
    <citation type="journal article" date="2017" name="BMC Genomics">
        <title>Comparative genomic and phylogenomic analyses of the Bifidobacteriaceae family.</title>
        <authorList>
            <person name="Lugli G.A."/>
            <person name="Milani C."/>
            <person name="Turroni F."/>
            <person name="Duranti S."/>
            <person name="Mancabelli L."/>
            <person name="Mangifesta M."/>
            <person name="Ferrario C."/>
            <person name="Modesto M."/>
            <person name="Mattarelli P."/>
            <person name="Jiri K."/>
            <person name="van Sinderen D."/>
            <person name="Ventura M."/>
        </authorList>
    </citation>
    <scope>NUCLEOTIDE SEQUENCE [LARGE SCALE GENOMIC DNA]</scope>
    <source>
        <strain evidence="9 10">DSM 24742</strain>
    </source>
</reference>
<accession>A0A261EZU1</accession>
<evidence type="ECO:0000256" key="6">
    <source>
        <dbReference type="SAM" id="MobiDB-lite"/>
    </source>
</evidence>
<keyword evidence="2 5" id="KW-0690">Ribosome biogenesis</keyword>
<comment type="similarity">
    <text evidence="5">Belongs to the RimM family.</text>
</comment>
<dbReference type="GO" id="GO:0042274">
    <property type="term" value="P:ribosomal small subunit biogenesis"/>
    <property type="evidence" value="ECO:0007669"/>
    <property type="project" value="UniProtKB-UniRule"/>
</dbReference>
<dbReference type="HAMAP" id="MF_00014">
    <property type="entry name" value="Ribosome_mat_RimM"/>
    <property type="match status" value="1"/>
</dbReference>
<evidence type="ECO:0000259" key="7">
    <source>
        <dbReference type="Pfam" id="PF01782"/>
    </source>
</evidence>
<dbReference type="Gene3D" id="2.30.30.240">
    <property type="entry name" value="PRC-barrel domain"/>
    <property type="match status" value="1"/>
</dbReference>
<sequence>MAGKRRNSHDSRDAQSQAAPASRAASTNAAANSSAAANSNTPTPDSTPAPEMFRVCRIGRAQGLKGEVNVTVFTDEPERRFAPGSVLYDAAGNEFTVERSRTFRERWIVLFRNVTDRNASEALNGTELFCPADSEEEMEAEDAWYPDDLIGLDVYVGDSMETARKIGTVDDVLDSPAQFLLEVLEDADGKRALVPFVEQIVPEIDLENNIVRLTPPDGLL</sequence>
<comment type="domain">
    <text evidence="5">The PRC barrel domain binds ribosomal protein uS19.</text>
</comment>
<dbReference type="GO" id="GO:0043022">
    <property type="term" value="F:ribosome binding"/>
    <property type="evidence" value="ECO:0007669"/>
    <property type="project" value="InterPro"/>
</dbReference>
<evidence type="ECO:0000313" key="10">
    <source>
        <dbReference type="Proteomes" id="UP000216725"/>
    </source>
</evidence>
<keyword evidence="10" id="KW-1185">Reference proteome</keyword>
<keyword evidence="4 5" id="KW-0143">Chaperone</keyword>
<proteinExistence type="inferred from homology"/>
<dbReference type="GO" id="GO:0005737">
    <property type="term" value="C:cytoplasm"/>
    <property type="evidence" value="ECO:0007669"/>
    <property type="project" value="UniProtKB-SubCell"/>
</dbReference>
<feature type="domain" description="RimM N-terminal" evidence="7">
    <location>
        <begin position="55"/>
        <end position="133"/>
    </location>
</feature>
<evidence type="ECO:0000256" key="5">
    <source>
        <dbReference type="HAMAP-Rule" id="MF_00014"/>
    </source>
</evidence>
<comment type="subunit">
    <text evidence="5">Binds ribosomal protein uS19.</text>
</comment>
<evidence type="ECO:0000313" key="9">
    <source>
        <dbReference type="EMBL" id="OZG52380.1"/>
    </source>
</evidence>
<protein>
    <recommendedName>
        <fullName evidence="5">Ribosome maturation factor RimM</fullName>
    </recommendedName>
</protein>
<organism evidence="9 10">
    <name type="scientific">Pseudoscardovia radai</name>
    <dbReference type="NCBI Taxonomy" id="987066"/>
    <lineage>
        <taxon>Bacteria</taxon>
        <taxon>Bacillati</taxon>
        <taxon>Actinomycetota</taxon>
        <taxon>Actinomycetes</taxon>
        <taxon>Bifidobacteriales</taxon>
        <taxon>Bifidobacteriaceae</taxon>
        <taxon>Pseudoscardovia</taxon>
    </lineage>
</organism>
<dbReference type="EMBL" id="MWWR01000004">
    <property type="protein sequence ID" value="OZG52380.1"/>
    <property type="molecule type" value="Genomic_DNA"/>
</dbReference>